<dbReference type="PANTHER" id="PTHR43297">
    <property type="entry name" value="OLIGOPEPTIDE TRANSPORT ATP-BINDING PROTEIN APPD"/>
    <property type="match status" value="1"/>
</dbReference>
<keyword evidence="3" id="KW-0813">Transport</keyword>
<keyword evidence="5" id="KW-0533">Nickel</keyword>
<dbReference type="InterPro" id="IPR003439">
    <property type="entry name" value="ABC_transporter-like_ATP-bd"/>
</dbReference>
<sequence>MCEVKQPIVEIQHLSVTFRQYAEAFSQQWVSAINDLSVEVHAGEIVAVVGSSGSGKSLLAHAILGILPENSQKEGTICFDGECLTEEKTEQYRGKKIALVPQNVTYLDPLMKVGRQVRGQKNSPERKDMQRKLFLKYGLPEEVEDFYPHECSGGMLRRILLCTALIERPRLLIADEPTTGVEQALAVQAMQDFRAFAKEGNGVLFITHDLDMAVKTADRIVVFYAGTTLEEANARDFKEEKLRHPYTRALWQALPGNAFVSVPGRQPLAASVGEGCVYRSRCPFADAKCEGKIPFRSIDGGKVRCVKNLGYNERSTLA</sequence>
<dbReference type="RefSeq" id="WP_059069382.1">
    <property type="nucleotide sequence ID" value="NZ_JAOQJX010000003.1"/>
</dbReference>
<dbReference type="CDD" id="cd03257">
    <property type="entry name" value="ABC_NikE_OppD_transporters"/>
    <property type="match status" value="1"/>
</dbReference>
<keyword evidence="18" id="KW-1185">Reference proteome</keyword>
<evidence type="ECO:0000256" key="9">
    <source>
        <dbReference type="ARBA" id="ARBA00023065"/>
    </source>
</evidence>
<comment type="similarity">
    <text evidence="2">Belongs to the ABC transporter superfamily.</text>
</comment>
<evidence type="ECO:0000256" key="7">
    <source>
        <dbReference type="ARBA" id="ARBA00022840"/>
    </source>
</evidence>
<dbReference type="InterPro" id="IPR013563">
    <property type="entry name" value="Oligopep_ABC_C"/>
</dbReference>
<protein>
    <recommendedName>
        <fullName evidence="14">Nickel import system ATP-binding protein NikD</fullName>
        <ecNumber evidence="13">7.2.2.11</ecNumber>
    </recommendedName>
</protein>
<dbReference type="Gene3D" id="3.40.50.300">
    <property type="entry name" value="P-loop containing nucleotide triphosphate hydrolases"/>
    <property type="match status" value="1"/>
</dbReference>
<keyword evidence="11" id="KW-0472">Membrane</keyword>
<keyword evidence="10" id="KW-0921">Nickel transport</keyword>
<dbReference type="NCBIfam" id="TIGR01727">
    <property type="entry name" value="oligo_HPY"/>
    <property type="match status" value="1"/>
</dbReference>
<proteinExistence type="inferred from homology"/>
<dbReference type="InterPro" id="IPR050388">
    <property type="entry name" value="ABC_Ni/Peptide_Import"/>
</dbReference>
<evidence type="ECO:0000256" key="12">
    <source>
        <dbReference type="ARBA" id="ARBA00038669"/>
    </source>
</evidence>
<evidence type="ECO:0000256" key="8">
    <source>
        <dbReference type="ARBA" id="ARBA00022967"/>
    </source>
</evidence>
<dbReference type="InterPro" id="IPR027417">
    <property type="entry name" value="P-loop_NTPase"/>
</dbReference>
<evidence type="ECO:0000256" key="14">
    <source>
        <dbReference type="ARBA" id="ARBA00044143"/>
    </source>
</evidence>
<keyword evidence="9" id="KW-0406">Ion transport</keyword>
<dbReference type="Proteomes" id="UP001652394">
    <property type="component" value="Unassembled WGS sequence"/>
</dbReference>
<dbReference type="SMART" id="SM00382">
    <property type="entry name" value="AAA"/>
    <property type="match status" value="1"/>
</dbReference>
<dbReference type="PANTHER" id="PTHR43297:SF13">
    <property type="entry name" value="NICKEL ABC TRANSPORTER, ATP-BINDING PROTEIN"/>
    <property type="match status" value="1"/>
</dbReference>
<keyword evidence="6" id="KW-0547">Nucleotide-binding</keyword>
<comment type="catalytic activity">
    <reaction evidence="15">
        <text>Ni(2+)(out) + ATP + H2O = Ni(2+)(in) + ADP + phosphate + H(+)</text>
        <dbReference type="Rhea" id="RHEA:15557"/>
        <dbReference type="ChEBI" id="CHEBI:15377"/>
        <dbReference type="ChEBI" id="CHEBI:15378"/>
        <dbReference type="ChEBI" id="CHEBI:30616"/>
        <dbReference type="ChEBI" id="CHEBI:43474"/>
        <dbReference type="ChEBI" id="CHEBI:49786"/>
        <dbReference type="ChEBI" id="CHEBI:456216"/>
        <dbReference type="EC" id="7.2.2.11"/>
    </reaction>
    <physiologicalReaction direction="left-to-right" evidence="15">
        <dbReference type="Rhea" id="RHEA:15558"/>
    </physiologicalReaction>
</comment>
<accession>A0ABT2T910</accession>
<name>A0ABT2T910_9FIRM</name>
<dbReference type="PROSITE" id="PS50893">
    <property type="entry name" value="ABC_TRANSPORTER_2"/>
    <property type="match status" value="1"/>
</dbReference>
<evidence type="ECO:0000256" key="1">
    <source>
        <dbReference type="ARBA" id="ARBA00004202"/>
    </source>
</evidence>
<gene>
    <name evidence="17" type="ORF">OCV51_03640</name>
</gene>
<evidence type="ECO:0000313" key="18">
    <source>
        <dbReference type="Proteomes" id="UP001652394"/>
    </source>
</evidence>
<dbReference type="EMBL" id="JAOQJX010000003">
    <property type="protein sequence ID" value="MCU6746760.1"/>
    <property type="molecule type" value="Genomic_DNA"/>
</dbReference>
<evidence type="ECO:0000256" key="2">
    <source>
        <dbReference type="ARBA" id="ARBA00005417"/>
    </source>
</evidence>
<reference evidence="17 18" key="1">
    <citation type="journal article" date="2021" name="ISME Commun">
        <title>Automated analysis of genomic sequences facilitates high-throughput and comprehensive description of bacteria.</title>
        <authorList>
            <person name="Hitch T.C.A."/>
        </authorList>
    </citation>
    <scope>NUCLEOTIDE SEQUENCE [LARGE SCALE GENOMIC DNA]</scope>
    <source>
        <strain evidence="17 18">H2_18</strain>
    </source>
</reference>
<evidence type="ECO:0000259" key="16">
    <source>
        <dbReference type="PROSITE" id="PS50893"/>
    </source>
</evidence>
<keyword evidence="7 17" id="KW-0067">ATP-binding</keyword>
<evidence type="ECO:0000256" key="5">
    <source>
        <dbReference type="ARBA" id="ARBA00022596"/>
    </source>
</evidence>
<keyword evidence="8" id="KW-1278">Translocase</keyword>
<evidence type="ECO:0000256" key="3">
    <source>
        <dbReference type="ARBA" id="ARBA00022448"/>
    </source>
</evidence>
<dbReference type="PROSITE" id="PS00211">
    <property type="entry name" value="ABC_TRANSPORTER_1"/>
    <property type="match status" value="1"/>
</dbReference>
<dbReference type="Pfam" id="PF00005">
    <property type="entry name" value="ABC_tran"/>
    <property type="match status" value="1"/>
</dbReference>
<evidence type="ECO:0000256" key="15">
    <source>
        <dbReference type="ARBA" id="ARBA00048610"/>
    </source>
</evidence>
<evidence type="ECO:0000256" key="13">
    <source>
        <dbReference type="ARBA" id="ARBA00039098"/>
    </source>
</evidence>
<dbReference type="GO" id="GO:0005524">
    <property type="term" value="F:ATP binding"/>
    <property type="evidence" value="ECO:0007669"/>
    <property type="project" value="UniProtKB-KW"/>
</dbReference>
<evidence type="ECO:0000256" key="4">
    <source>
        <dbReference type="ARBA" id="ARBA00022475"/>
    </source>
</evidence>
<evidence type="ECO:0000256" key="10">
    <source>
        <dbReference type="ARBA" id="ARBA00023112"/>
    </source>
</evidence>
<dbReference type="SUPFAM" id="SSF52540">
    <property type="entry name" value="P-loop containing nucleoside triphosphate hydrolases"/>
    <property type="match status" value="1"/>
</dbReference>
<comment type="caution">
    <text evidence="17">The sequence shown here is derived from an EMBL/GenBank/DDBJ whole genome shotgun (WGS) entry which is preliminary data.</text>
</comment>
<dbReference type="EC" id="7.2.2.11" evidence="13"/>
<evidence type="ECO:0000256" key="11">
    <source>
        <dbReference type="ARBA" id="ARBA00023136"/>
    </source>
</evidence>
<keyword evidence="4" id="KW-1003">Cell membrane</keyword>
<organism evidence="17 18">
    <name type="scientific">Faecalicatena acetigenes</name>
    <dbReference type="NCBI Taxonomy" id="2981790"/>
    <lineage>
        <taxon>Bacteria</taxon>
        <taxon>Bacillati</taxon>
        <taxon>Bacillota</taxon>
        <taxon>Clostridia</taxon>
        <taxon>Lachnospirales</taxon>
        <taxon>Lachnospiraceae</taxon>
        <taxon>Faecalicatena</taxon>
    </lineage>
</organism>
<evidence type="ECO:0000256" key="6">
    <source>
        <dbReference type="ARBA" id="ARBA00022741"/>
    </source>
</evidence>
<dbReference type="InterPro" id="IPR017871">
    <property type="entry name" value="ABC_transporter-like_CS"/>
</dbReference>
<comment type="subcellular location">
    <subcellularLocation>
        <location evidence="1">Cell membrane</location>
        <topology evidence="1">Peripheral membrane protein</topology>
    </subcellularLocation>
</comment>
<dbReference type="Pfam" id="PF08352">
    <property type="entry name" value="oligo_HPY"/>
    <property type="match status" value="1"/>
</dbReference>
<dbReference type="InterPro" id="IPR003593">
    <property type="entry name" value="AAA+_ATPase"/>
</dbReference>
<comment type="subunit">
    <text evidence="12">The complex is composed of two ATP-binding proteins (NikD and NikE), two transmembrane proteins (NikB and NikC) and a solute-binding protein (NikA).</text>
</comment>
<evidence type="ECO:0000313" key="17">
    <source>
        <dbReference type="EMBL" id="MCU6746760.1"/>
    </source>
</evidence>
<feature type="domain" description="ABC transporter" evidence="16">
    <location>
        <begin position="11"/>
        <end position="250"/>
    </location>
</feature>